<gene>
    <name evidence="2" type="ORF">GCM10008908_02390</name>
</gene>
<evidence type="ECO:0000313" key="3">
    <source>
        <dbReference type="Proteomes" id="UP001501047"/>
    </source>
</evidence>
<protein>
    <submittedName>
        <fullName evidence="2">Uncharacterized protein</fullName>
    </submittedName>
</protein>
<reference evidence="2 3" key="1">
    <citation type="journal article" date="2019" name="Int. J. Syst. Evol. Microbiol.">
        <title>The Global Catalogue of Microorganisms (GCM) 10K type strain sequencing project: providing services to taxonomists for standard genome sequencing and annotation.</title>
        <authorList>
            <consortium name="The Broad Institute Genomics Platform"/>
            <consortium name="The Broad Institute Genome Sequencing Center for Infectious Disease"/>
            <person name="Wu L."/>
            <person name="Ma J."/>
        </authorList>
    </citation>
    <scope>NUCLEOTIDE SEQUENCE [LARGE SCALE GENOMIC DNA]</scope>
    <source>
        <strain evidence="2 3">JCM 1417</strain>
    </source>
</reference>
<accession>A0ABN1KGG5</accession>
<evidence type="ECO:0000256" key="1">
    <source>
        <dbReference type="SAM" id="MobiDB-lite"/>
    </source>
</evidence>
<organism evidence="2 3">
    <name type="scientific">Clostridium subterminale</name>
    <dbReference type="NCBI Taxonomy" id="1550"/>
    <lineage>
        <taxon>Bacteria</taxon>
        <taxon>Bacillati</taxon>
        <taxon>Bacillota</taxon>
        <taxon>Clostridia</taxon>
        <taxon>Eubacteriales</taxon>
        <taxon>Clostridiaceae</taxon>
        <taxon>Clostridium</taxon>
    </lineage>
</organism>
<feature type="region of interest" description="Disordered" evidence="1">
    <location>
        <begin position="1"/>
        <end position="38"/>
    </location>
</feature>
<proteinExistence type="predicted"/>
<name>A0ABN1KGG5_CLOSU</name>
<dbReference type="EMBL" id="BAAACI010000001">
    <property type="protein sequence ID" value="GAA0765616.1"/>
    <property type="molecule type" value="Genomic_DNA"/>
</dbReference>
<sequence>MSTTEEKITTQNKEDIGEKKTDNQNKEDTTKQKYTQDIKTPVDKGSSLKLSAVSLVNLSKYNLFYW</sequence>
<comment type="caution">
    <text evidence="2">The sequence shown here is derived from an EMBL/GenBank/DDBJ whole genome shotgun (WGS) entry which is preliminary data.</text>
</comment>
<dbReference type="RefSeq" id="WP_343822867.1">
    <property type="nucleotide sequence ID" value="NZ_BAAACI010000001.1"/>
</dbReference>
<keyword evidence="3" id="KW-1185">Reference proteome</keyword>
<dbReference type="Proteomes" id="UP001501047">
    <property type="component" value="Unassembled WGS sequence"/>
</dbReference>
<evidence type="ECO:0000313" key="2">
    <source>
        <dbReference type="EMBL" id="GAA0765616.1"/>
    </source>
</evidence>